<evidence type="ECO:0000313" key="2">
    <source>
        <dbReference type="Proteomes" id="UP001234297"/>
    </source>
</evidence>
<keyword evidence="2" id="KW-1185">Reference proteome</keyword>
<comment type="caution">
    <text evidence="1">The sequence shown here is derived from an EMBL/GenBank/DDBJ whole genome shotgun (WGS) entry which is preliminary data.</text>
</comment>
<sequence length="368" mass="40903">MASLDLEKSAKEAFVDDNFDLAIDLYTQAIEMEPKNAALFADRSQAKIKLCNYTDAAADANRAIELDPSLSKAYFRKGTACMKLGAYRTAKAAFEAGAASVPGDSRFAKLINECDKYIAEEMTHTQKTSTLNASPNTMTSSVGSHSSDAAAVSAKDTEQVQGTSQQASDRPKHRHEYYQKPDEVVVTIFAKGAQSKNVSVEFGEQILSVSVGEDAYQFQPRLFGKIIPEKCRYVVLSTKIEIRLAKAESINWTSLEFIRENLVLQKPNVTSDSQRPRYPSSKSRAIDWDKLVAEVKEEEKTEKLDGDSGVNKAFQDIYKDADDDARRAMTKSFLESNGTVLSMNWKEVRAKKVEGSAPDGMEMKKWEH</sequence>
<name>A0ACC2M7Q3_PERAE</name>
<proteinExistence type="predicted"/>
<organism evidence="1 2">
    <name type="scientific">Persea americana</name>
    <name type="common">Avocado</name>
    <dbReference type="NCBI Taxonomy" id="3435"/>
    <lineage>
        <taxon>Eukaryota</taxon>
        <taxon>Viridiplantae</taxon>
        <taxon>Streptophyta</taxon>
        <taxon>Embryophyta</taxon>
        <taxon>Tracheophyta</taxon>
        <taxon>Spermatophyta</taxon>
        <taxon>Magnoliopsida</taxon>
        <taxon>Magnoliidae</taxon>
        <taxon>Laurales</taxon>
        <taxon>Lauraceae</taxon>
        <taxon>Persea</taxon>
    </lineage>
</organism>
<dbReference type="EMBL" id="CM056813">
    <property type="protein sequence ID" value="KAJ8641709.1"/>
    <property type="molecule type" value="Genomic_DNA"/>
</dbReference>
<evidence type="ECO:0000313" key="1">
    <source>
        <dbReference type="EMBL" id="KAJ8641709.1"/>
    </source>
</evidence>
<dbReference type="Proteomes" id="UP001234297">
    <property type="component" value="Chromosome 5"/>
</dbReference>
<reference evidence="1 2" key="1">
    <citation type="journal article" date="2022" name="Hortic Res">
        <title>A haplotype resolved chromosomal level avocado genome allows analysis of novel avocado genes.</title>
        <authorList>
            <person name="Nath O."/>
            <person name="Fletcher S.J."/>
            <person name="Hayward A."/>
            <person name="Shaw L.M."/>
            <person name="Masouleh A.K."/>
            <person name="Furtado A."/>
            <person name="Henry R.J."/>
            <person name="Mitter N."/>
        </authorList>
    </citation>
    <scope>NUCLEOTIDE SEQUENCE [LARGE SCALE GENOMIC DNA]</scope>
    <source>
        <strain evidence="2">cv. Hass</strain>
    </source>
</reference>
<gene>
    <name evidence="1" type="ORF">MRB53_018403</name>
</gene>
<accession>A0ACC2M7Q3</accession>
<protein>
    <submittedName>
        <fullName evidence="1">Uncharacterized protein</fullName>
    </submittedName>
</protein>